<feature type="DNA-binding region" description="H-T-H motif" evidence="2">
    <location>
        <begin position="40"/>
        <end position="59"/>
    </location>
</feature>
<sequence length="198" mass="22590">MTEAIRKSGKRHYLDKDARKKQLIEQAADLVEGKGWAVLNMSALADHAKVSRQLVYQHFPNLDGLLVETARHIFMETMMMSQAAIMGHQGNIRDAVRAAGMVSLDLPQGRGDALWQLIAGMNYGSEALEKLRMRIRELILSLWVPLFQKTYEMEETSARSLVWMLIIAFWGLRQMVRDGMVSREQAMDEMDRVVKAVL</sequence>
<dbReference type="PROSITE" id="PS50977">
    <property type="entry name" value="HTH_TETR_2"/>
    <property type="match status" value="1"/>
</dbReference>
<dbReference type="Proteomes" id="UP001156664">
    <property type="component" value="Unassembled WGS sequence"/>
</dbReference>
<keyword evidence="5" id="KW-1185">Reference proteome</keyword>
<dbReference type="InterPro" id="IPR001647">
    <property type="entry name" value="HTH_TetR"/>
</dbReference>
<gene>
    <name evidence="4" type="ORF">GCM10007875_05380</name>
</gene>
<evidence type="ECO:0000259" key="3">
    <source>
        <dbReference type="PROSITE" id="PS50977"/>
    </source>
</evidence>
<dbReference type="EMBL" id="BSOJ01000006">
    <property type="protein sequence ID" value="GLR25450.1"/>
    <property type="molecule type" value="Genomic_DNA"/>
</dbReference>
<organism evidence="4 5">
    <name type="scientific">Limnobacter litoralis</name>
    <dbReference type="NCBI Taxonomy" id="481366"/>
    <lineage>
        <taxon>Bacteria</taxon>
        <taxon>Pseudomonadati</taxon>
        <taxon>Pseudomonadota</taxon>
        <taxon>Betaproteobacteria</taxon>
        <taxon>Burkholderiales</taxon>
        <taxon>Burkholderiaceae</taxon>
        <taxon>Limnobacter</taxon>
    </lineage>
</organism>
<accession>A0ABQ5YNT4</accession>
<dbReference type="Gene3D" id="1.10.357.10">
    <property type="entry name" value="Tetracycline Repressor, domain 2"/>
    <property type="match status" value="1"/>
</dbReference>
<evidence type="ECO:0000313" key="5">
    <source>
        <dbReference type="Proteomes" id="UP001156664"/>
    </source>
</evidence>
<protein>
    <recommendedName>
        <fullName evidence="3">HTH tetR-type domain-containing protein</fullName>
    </recommendedName>
</protein>
<dbReference type="SUPFAM" id="SSF46689">
    <property type="entry name" value="Homeodomain-like"/>
    <property type="match status" value="1"/>
</dbReference>
<comment type="caution">
    <text evidence="4">The sequence shown here is derived from an EMBL/GenBank/DDBJ whole genome shotgun (WGS) entry which is preliminary data.</text>
</comment>
<evidence type="ECO:0000256" key="1">
    <source>
        <dbReference type="ARBA" id="ARBA00023125"/>
    </source>
</evidence>
<proteinExistence type="predicted"/>
<evidence type="ECO:0000256" key="2">
    <source>
        <dbReference type="PROSITE-ProRule" id="PRU00335"/>
    </source>
</evidence>
<reference evidence="5" key="1">
    <citation type="journal article" date="2019" name="Int. J. Syst. Evol. Microbiol.">
        <title>The Global Catalogue of Microorganisms (GCM) 10K type strain sequencing project: providing services to taxonomists for standard genome sequencing and annotation.</title>
        <authorList>
            <consortium name="The Broad Institute Genomics Platform"/>
            <consortium name="The Broad Institute Genome Sequencing Center for Infectious Disease"/>
            <person name="Wu L."/>
            <person name="Ma J."/>
        </authorList>
    </citation>
    <scope>NUCLEOTIDE SEQUENCE [LARGE SCALE GENOMIC DNA]</scope>
    <source>
        <strain evidence="5">NBRC 105857</strain>
    </source>
</reference>
<name>A0ABQ5YNT4_9BURK</name>
<dbReference type="RefSeq" id="WP_284279798.1">
    <property type="nucleotide sequence ID" value="NZ_BSOJ01000006.1"/>
</dbReference>
<dbReference type="Pfam" id="PF00440">
    <property type="entry name" value="TetR_N"/>
    <property type="match status" value="1"/>
</dbReference>
<evidence type="ECO:0000313" key="4">
    <source>
        <dbReference type="EMBL" id="GLR25450.1"/>
    </source>
</evidence>
<dbReference type="InterPro" id="IPR009057">
    <property type="entry name" value="Homeodomain-like_sf"/>
</dbReference>
<keyword evidence="1 2" id="KW-0238">DNA-binding</keyword>
<feature type="domain" description="HTH tetR-type" evidence="3">
    <location>
        <begin position="17"/>
        <end position="77"/>
    </location>
</feature>